<dbReference type="HAMAP" id="MF_01930">
    <property type="entry name" value="PurN"/>
    <property type="match status" value="1"/>
</dbReference>
<dbReference type="InterPro" id="IPR036477">
    <property type="entry name" value="Formyl_transf_N_sf"/>
</dbReference>
<dbReference type="Proteomes" id="UP001595636">
    <property type="component" value="Unassembled WGS sequence"/>
</dbReference>
<evidence type="ECO:0000256" key="6">
    <source>
        <dbReference type="HAMAP-Rule" id="MF_01930"/>
    </source>
</evidence>
<dbReference type="PANTHER" id="PTHR43369:SF2">
    <property type="entry name" value="PHOSPHORIBOSYLGLYCINAMIDE FORMYLTRANSFERASE"/>
    <property type="match status" value="1"/>
</dbReference>
<comment type="catalytic activity">
    <reaction evidence="5 6">
        <text>N(1)-(5-phospho-beta-D-ribosyl)glycinamide + (6R)-10-formyltetrahydrofolate = N(2)-formyl-N(1)-(5-phospho-beta-D-ribosyl)glycinamide + (6S)-5,6,7,8-tetrahydrofolate + H(+)</text>
        <dbReference type="Rhea" id="RHEA:15053"/>
        <dbReference type="ChEBI" id="CHEBI:15378"/>
        <dbReference type="ChEBI" id="CHEBI:57453"/>
        <dbReference type="ChEBI" id="CHEBI:143788"/>
        <dbReference type="ChEBI" id="CHEBI:147286"/>
        <dbReference type="ChEBI" id="CHEBI:195366"/>
        <dbReference type="EC" id="2.1.2.2"/>
    </reaction>
</comment>
<comment type="similarity">
    <text evidence="4 6">Belongs to the GART family.</text>
</comment>
<dbReference type="GO" id="GO:0004644">
    <property type="term" value="F:phosphoribosylglycinamide formyltransferase activity"/>
    <property type="evidence" value="ECO:0007669"/>
    <property type="project" value="UniProtKB-EC"/>
</dbReference>
<gene>
    <name evidence="6 8" type="primary">purN</name>
    <name evidence="8" type="ORF">ACFOKJ_01790</name>
</gene>
<evidence type="ECO:0000256" key="2">
    <source>
        <dbReference type="ARBA" id="ARBA00022679"/>
    </source>
</evidence>
<keyword evidence="9" id="KW-1185">Reference proteome</keyword>
<name>A0ABV7TNB9_9NEIS</name>
<comment type="caution">
    <text evidence="8">The sequence shown here is derived from an EMBL/GenBank/DDBJ whole genome shotgun (WGS) entry which is preliminary data.</text>
</comment>
<evidence type="ECO:0000259" key="7">
    <source>
        <dbReference type="Pfam" id="PF00551"/>
    </source>
</evidence>
<dbReference type="SUPFAM" id="SSF53328">
    <property type="entry name" value="Formyltransferase"/>
    <property type="match status" value="1"/>
</dbReference>
<feature type="binding site" evidence="6">
    <location>
        <position position="82"/>
    </location>
    <ligand>
        <name>(6R)-10-formyltetrahydrofolate</name>
        <dbReference type="ChEBI" id="CHEBI:195366"/>
    </ligand>
</feature>
<evidence type="ECO:0000256" key="4">
    <source>
        <dbReference type="ARBA" id="ARBA00038440"/>
    </source>
</evidence>
<dbReference type="EMBL" id="JBHRYH010000005">
    <property type="protein sequence ID" value="MFC3624877.1"/>
    <property type="molecule type" value="Genomic_DNA"/>
</dbReference>
<evidence type="ECO:0000256" key="5">
    <source>
        <dbReference type="ARBA" id="ARBA00047664"/>
    </source>
</evidence>
<dbReference type="EC" id="2.1.2.2" evidence="6"/>
<feature type="domain" description="Formyl transferase N-terminal" evidence="7">
    <location>
        <begin position="22"/>
        <end position="199"/>
    </location>
</feature>
<sequence>MPQQVCGQRFTALAPASHSIMKNIVILISGRGSNMQAIVEANIPGANIAAVIANRPDAAGLAWAAERGIATVGLDHKQFASREAFDAQLAAEIDAFQPDLVVLAGFMRILTSAFTARYEGRMLNIHPSLLPSFPGLHTHQRAIDMGCKVAGCTVHFVTAELDHGPIVAQAVVPVLDDDSESALAARVLAQEHKLYPDAVRRFVAGELAINAGRIAGVAADAANLSLLVPAPR</sequence>
<dbReference type="PANTHER" id="PTHR43369">
    <property type="entry name" value="PHOSPHORIBOSYLGLYCINAMIDE FORMYLTRANSFERASE"/>
    <property type="match status" value="1"/>
</dbReference>
<protein>
    <recommendedName>
        <fullName evidence="6">Phosphoribosylglycinamide formyltransferase</fullName>
        <ecNumber evidence="6">2.1.2.2</ecNumber>
    </recommendedName>
    <alternativeName>
        <fullName evidence="6">5'-phosphoribosylglycinamide transformylase</fullName>
    </alternativeName>
    <alternativeName>
        <fullName evidence="6">GAR transformylase</fullName>
        <shortName evidence="6">GART</shortName>
    </alternativeName>
</protein>
<dbReference type="RefSeq" id="WP_390276284.1">
    <property type="nucleotide sequence ID" value="NZ_JBHRYH010000005.1"/>
</dbReference>
<dbReference type="InterPro" id="IPR001555">
    <property type="entry name" value="GART_AS"/>
</dbReference>
<accession>A0ABV7TNB9</accession>
<evidence type="ECO:0000313" key="8">
    <source>
        <dbReference type="EMBL" id="MFC3624877.1"/>
    </source>
</evidence>
<dbReference type="NCBIfam" id="TIGR00639">
    <property type="entry name" value="PurN"/>
    <property type="match status" value="1"/>
</dbReference>
<keyword evidence="2 6" id="KW-0808">Transferase</keyword>
<proteinExistence type="inferred from homology"/>
<dbReference type="InterPro" id="IPR002376">
    <property type="entry name" value="Formyl_transf_N"/>
</dbReference>
<reference evidence="9" key="1">
    <citation type="journal article" date="2019" name="Int. J. Syst. Evol. Microbiol.">
        <title>The Global Catalogue of Microorganisms (GCM) 10K type strain sequencing project: providing services to taxonomists for standard genome sequencing and annotation.</title>
        <authorList>
            <consortium name="The Broad Institute Genomics Platform"/>
            <consortium name="The Broad Institute Genome Sequencing Center for Infectious Disease"/>
            <person name="Wu L."/>
            <person name="Ma J."/>
        </authorList>
    </citation>
    <scope>NUCLEOTIDE SEQUENCE [LARGE SCALE GENOMIC DNA]</scope>
    <source>
        <strain evidence="9">KCTC 42195</strain>
    </source>
</reference>
<evidence type="ECO:0000313" key="9">
    <source>
        <dbReference type="Proteomes" id="UP001595636"/>
    </source>
</evidence>
<comment type="function">
    <text evidence="6">Catalyzes the transfer of a formyl group from 10-formyltetrahydrofolate to 5-phospho-ribosyl-glycinamide (GAR), producing 5-phospho-ribosyl-N-formylglycinamide (FGAR) and tetrahydrofolate.</text>
</comment>
<dbReference type="PROSITE" id="PS00373">
    <property type="entry name" value="GART"/>
    <property type="match status" value="1"/>
</dbReference>
<organism evidence="8 9">
    <name type="scientific">Vogesella amnigena</name>
    <dbReference type="NCBI Taxonomy" id="1507449"/>
    <lineage>
        <taxon>Bacteria</taxon>
        <taxon>Pseudomonadati</taxon>
        <taxon>Pseudomonadota</taxon>
        <taxon>Betaproteobacteria</taxon>
        <taxon>Neisseriales</taxon>
        <taxon>Chromobacteriaceae</taxon>
        <taxon>Vogesella</taxon>
    </lineage>
</organism>
<dbReference type="CDD" id="cd08645">
    <property type="entry name" value="FMT_core_GART"/>
    <property type="match status" value="1"/>
</dbReference>
<evidence type="ECO:0000256" key="3">
    <source>
        <dbReference type="ARBA" id="ARBA00022755"/>
    </source>
</evidence>
<dbReference type="Gene3D" id="3.40.50.170">
    <property type="entry name" value="Formyl transferase, N-terminal domain"/>
    <property type="match status" value="1"/>
</dbReference>
<keyword evidence="3 6" id="KW-0658">Purine biosynthesis</keyword>
<feature type="binding site" evidence="6">
    <location>
        <begin position="32"/>
        <end position="34"/>
    </location>
    <ligand>
        <name>N(1)-(5-phospho-beta-D-ribosyl)glycinamide</name>
        <dbReference type="ChEBI" id="CHEBI:143788"/>
    </ligand>
</feature>
<dbReference type="Pfam" id="PF00551">
    <property type="entry name" value="Formyl_trans_N"/>
    <property type="match status" value="1"/>
</dbReference>
<feature type="site" description="Raises pKa of active site His" evidence="6">
    <location>
        <position position="162"/>
    </location>
</feature>
<feature type="binding site" evidence="6">
    <location>
        <begin position="107"/>
        <end position="110"/>
    </location>
    <ligand>
        <name>(6R)-10-formyltetrahydrofolate</name>
        <dbReference type="ChEBI" id="CHEBI:195366"/>
    </ligand>
</feature>
<feature type="active site" description="Proton donor" evidence="6">
    <location>
        <position position="126"/>
    </location>
</feature>
<evidence type="ECO:0000256" key="1">
    <source>
        <dbReference type="ARBA" id="ARBA00005054"/>
    </source>
</evidence>
<dbReference type="InterPro" id="IPR004607">
    <property type="entry name" value="GART"/>
</dbReference>
<feature type="binding site" evidence="6">
    <location>
        <position position="124"/>
    </location>
    <ligand>
        <name>(6R)-10-formyltetrahydrofolate</name>
        <dbReference type="ChEBI" id="CHEBI:195366"/>
    </ligand>
</feature>
<comment type="pathway">
    <text evidence="1 6">Purine metabolism; IMP biosynthesis via de novo pathway; N(2)-formyl-N(1)-(5-phospho-D-ribosyl)glycinamide from N(1)-(5-phospho-D-ribosyl)glycinamide (10-formyl THF route): step 1/1.</text>
</comment>